<reference evidence="1 2" key="1">
    <citation type="submission" date="2019-07" db="EMBL/GenBank/DDBJ databases">
        <title>Genomics analysis of Aphanomyces spp. identifies a new class of oomycete effector associated with host adaptation.</title>
        <authorList>
            <person name="Gaulin E."/>
        </authorList>
    </citation>
    <scope>NUCLEOTIDE SEQUENCE [LARGE SCALE GENOMIC DNA]</scope>
    <source>
        <strain evidence="1 2">ATCC 201684</strain>
    </source>
</reference>
<gene>
    <name evidence="1" type="ORF">Ae201684_000036</name>
</gene>
<evidence type="ECO:0000313" key="1">
    <source>
        <dbReference type="EMBL" id="KAF0745581.1"/>
    </source>
</evidence>
<protein>
    <submittedName>
        <fullName evidence="1">Uncharacterized protein</fullName>
    </submittedName>
</protein>
<dbReference type="AlphaFoldDB" id="A0A6G0XXV4"/>
<sequence length="164" mass="18194">MVFANEDAYAANDPLKDNTKLKRYGKSMTKALVVVIGPIENVLTAFECPCIFALHLEETGDIKNYEAWKDEGVNKKSRPLPVILSGPGTGKSRMLIEMKKLLDSRALLNFVWILITGRSPLKSLTTIIRSLMSAAKCSTSSENSEKSHGLFLLSKKKLITLHEN</sequence>
<name>A0A6G0XXV4_9STRA</name>
<organism evidence="1 2">
    <name type="scientific">Aphanomyces euteiches</name>
    <dbReference type="NCBI Taxonomy" id="100861"/>
    <lineage>
        <taxon>Eukaryota</taxon>
        <taxon>Sar</taxon>
        <taxon>Stramenopiles</taxon>
        <taxon>Oomycota</taxon>
        <taxon>Saprolegniomycetes</taxon>
        <taxon>Saprolegniales</taxon>
        <taxon>Verrucalvaceae</taxon>
        <taxon>Aphanomyces</taxon>
    </lineage>
</organism>
<accession>A0A6G0XXV4</accession>
<dbReference type="EMBL" id="VJMJ01000001">
    <property type="protein sequence ID" value="KAF0745581.1"/>
    <property type="molecule type" value="Genomic_DNA"/>
</dbReference>
<comment type="caution">
    <text evidence="1">The sequence shown here is derived from an EMBL/GenBank/DDBJ whole genome shotgun (WGS) entry which is preliminary data.</text>
</comment>
<evidence type="ECO:0000313" key="2">
    <source>
        <dbReference type="Proteomes" id="UP000481153"/>
    </source>
</evidence>
<keyword evidence="2" id="KW-1185">Reference proteome</keyword>
<dbReference type="Proteomes" id="UP000481153">
    <property type="component" value="Unassembled WGS sequence"/>
</dbReference>
<proteinExistence type="predicted"/>